<accession>A0A090FRK1</accession>
<reference evidence="5 6" key="1">
    <citation type="submission" date="2014-08" db="EMBL/GenBank/DDBJ databases">
        <authorList>
            <person name="Moulin Lionel"/>
        </authorList>
    </citation>
    <scope>NUCLEOTIDE SEQUENCE [LARGE SCALE GENOMIC DNA]</scope>
</reference>
<dbReference type="PROSITE" id="PS00974">
    <property type="entry name" value="MANNITOL_DHGENASE"/>
    <property type="match status" value="1"/>
</dbReference>
<gene>
    <name evidence="5" type="primary">mtlK</name>
    <name evidence="5" type="ORF">MPLDJ20_90144</name>
</gene>
<dbReference type="InterPro" id="IPR013328">
    <property type="entry name" value="6PGD_dom2"/>
</dbReference>
<dbReference type="InterPro" id="IPR023027">
    <property type="entry name" value="Mannitol_DH_CS"/>
</dbReference>
<keyword evidence="2" id="KW-0520">NAD</keyword>
<dbReference type="Gene3D" id="1.10.1040.10">
    <property type="entry name" value="N-(1-d-carboxylethyl)-l-norvaline Dehydrogenase, domain 2"/>
    <property type="match status" value="1"/>
</dbReference>
<dbReference type="EMBL" id="CCNB01000046">
    <property type="protein sequence ID" value="CDX46672.1"/>
    <property type="molecule type" value="Genomic_DNA"/>
</dbReference>
<dbReference type="SUPFAM" id="SSF51735">
    <property type="entry name" value="NAD(P)-binding Rossmann-fold domains"/>
    <property type="match status" value="1"/>
</dbReference>
<feature type="domain" description="Mannitol dehydrogenase N-terminal" evidence="3">
    <location>
        <begin position="28"/>
        <end position="274"/>
    </location>
</feature>
<dbReference type="InterPro" id="IPR013131">
    <property type="entry name" value="Mannitol_DH_N"/>
</dbReference>
<dbReference type="GeneID" id="31893918"/>
<dbReference type="SUPFAM" id="SSF48179">
    <property type="entry name" value="6-phosphogluconate dehydrogenase C-terminal domain-like"/>
    <property type="match status" value="1"/>
</dbReference>
<name>A0A090FRK1_MESPL</name>
<sequence>MKKRLSNLTIANVPAAIPRYDRRAIMPGIVHLGVGAFHRAHQAAYVDACLADGEGDWGIVGVSLRSPDTRDALKPQDGLYTLAIRDSAGEQLQVIGSIQSLLVAPEDPGAVLAALTDPRIRIVTLTITEKAYLRAADGTLDSAHPDIVHDLANPGSPKTAHGFLAEALARRSIAGTPPFTVLCCDNLPANGATLHRLLIEFAKLRDADLGRYVADEVAFPSSMVDRIVPATTDADRARIADELGLEDAWPVMTEPFRQWVIEDRFPAGRPAWEKFGVTMVEDVRPFEDMKLRLLNGAHSGIAYLGLLSGHATVDRAFADPAIRQFVDRLWAEAIPTLPQDAGLDPIPYTAELAARFSNTALAHRTAQIANDGSQKLPQRVIASALARLEAGLSPEHLSLVVAAWIAACAARGGSLPEGHFTDPLDAALGDLFGRNLPTTTMAEAVFDLAGFAIGHAERQKLIEFVATHLVHFKQGGPKLAFAALGIGNEPPGVGG</sequence>
<dbReference type="EC" id="1.1.1.67" evidence="5"/>
<feature type="domain" description="Mannitol dehydrogenase C-terminal" evidence="4">
    <location>
        <begin position="282"/>
        <end position="444"/>
    </location>
</feature>
<evidence type="ECO:0000256" key="2">
    <source>
        <dbReference type="ARBA" id="ARBA00023027"/>
    </source>
</evidence>
<dbReference type="InterPro" id="IPR008927">
    <property type="entry name" value="6-PGluconate_DH-like_C_sf"/>
</dbReference>
<dbReference type="GO" id="GO:0019594">
    <property type="term" value="P:mannitol metabolic process"/>
    <property type="evidence" value="ECO:0007669"/>
    <property type="project" value="InterPro"/>
</dbReference>
<dbReference type="PANTHER" id="PTHR43362:SF1">
    <property type="entry name" value="MANNITOL DEHYDROGENASE 2-RELATED"/>
    <property type="match status" value="1"/>
</dbReference>
<dbReference type="Gene3D" id="3.40.50.720">
    <property type="entry name" value="NAD(P)-binding Rossmann-like Domain"/>
    <property type="match status" value="1"/>
</dbReference>
<dbReference type="InterPro" id="IPR000669">
    <property type="entry name" value="Mannitol_DH"/>
</dbReference>
<evidence type="ECO:0000256" key="1">
    <source>
        <dbReference type="ARBA" id="ARBA00023002"/>
    </source>
</evidence>
<evidence type="ECO:0000313" key="6">
    <source>
        <dbReference type="Proteomes" id="UP000046373"/>
    </source>
</evidence>
<dbReference type="InterPro" id="IPR013118">
    <property type="entry name" value="Mannitol_DH_C"/>
</dbReference>
<protein>
    <submittedName>
        <fullName evidence="5">Mannitol 2-dehydrogenase</fullName>
        <ecNumber evidence="5">1.1.1.67</ecNumber>
    </submittedName>
</protein>
<organism evidence="5 6">
    <name type="scientific">Mesorhizobium plurifarium</name>
    <dbReference type="NCBI Taxonomy" id="69974"/>
    <lineage>
        <taxon>Bacteria</taxon>
        <taxon>Pseudomonadati</taxon>
        <taxon>Pseudomonadota</taxon>
        <taxon>Alphaproteobacteria</taxon>
        <taxon>Hyphomicrobiales</taxon>
        <taxon>Phyllobacteriaceae</taxon>
        <taxon>Mesorhizobium</taxon>
    </lineage>
</organism>
<dbReference type="Proteomes" id="UP000046373">
    <property type="component" value="Unassembled WGS sequence"/>
</dbReference>
<evidence type="ECO:0000313" key="5">
    <source>
        <dbReference type="EMBL" id="CDX46672.1"/>
    </source>
</evidence>
<dbReference type="Pfam" id="PF08125">
    <property type="entry name" value="Mannitol_dh_C"/>
    <property type="match status" value="1"/>
</dbReference>
<proteinExistence type="predicted"/>
<dbReference type="PRINTS" id="PR00084">
    <property type="entry name" value="MTLDHDRGNASE"/>
</dbReference>
<keyword evidence="1 5" id="KW-0560">Oxidoreductase</keyword>
<evidence type="ECO:0000259" key="3">
    <source>
        <dbReference type="Pfam" id="PF01232"/>
    </source>
</evidence>
<dbReference type="Pfam" id="PF01232">
    <property type="entry name" value="Mannitol_dh"/>
    <property type="match status" value="1"/>
</dbReference>
<evidence type="ECO:0000259" key="4">
    <source>
        <dbReference type="Pfam" id="PF08125"/>
    </source>
</evidence>
<dbReference type="InterPro" id="IPR036291">
    <property type="entry name" value="NAD(P)-bd_dom_sf"/>
</dbReference>
<dbReference type="PANTHER" id="PTHR43362">
    <property type="entry name" value="MANNITOL DEHYDROGENASE DSF1-RELATED"/>
    <property type="match status" value="1"/>
</dbReference>
<dbReference type="InterPro" id="IPR050988">
    <property type="entry name" value="Mannitol_DH/Oxidoreductase"/>
</dbReference>
<dbReference type="AlphaFoldDB" id="A0A090FRK1"/>
<dbReference type="GO" id="GO:0050086">
    <property type="term" value="F:mannitol 2-dehydrogenase activity"/>
    <property type="evidence" value="ECO:0007669"/>
    <property type="project" value="UniProtKB-EC"/>
</dbReference>